<sequence>MFRDLQLLTSLHGPHPLEDLVELPDKSVEFAKQESKAHFELMCLAESNWFAPIHNVSNQEGDPLLKDLKITSILGERWKMQIKYLEGVVAANRTNAAGREQAAVGVRETLAATETLIGIETLGSTAKEETTVVDLLNQVVEKFKLNAEQELAFRIMANVFIKQMEAGDLPNAGGPEPTPLWLFLTGPRGTVICHLHVHT</sequence>
<organism evidence="1 2">
    <name type="scientific">Armillaria ostoyae</name>
    <name type="common">Armillaria root rot fungus</name>
    <dbReference type="NCBI Taxonomy" id="47428"/>
    <lineage>
        <taxon>Eukaryota</taxon>
        <taxon>Fungi</taxon>
        <taxon>Dikarya</taxon>
        <taxon>Basidiomycota</taxon>
        <taxon>Agaricomycotina</taxon>
        <taxon>Agaricomycetes</taxon>
        <taxon>Agaricomycetidae</taxon>
        <taxon>Agaricales</taxon>
        <taxon>Marasmiineae</taxon>
        <taxon>Physalacriaceae</taxon>
        <taxon>Armillaria</taxon>
    </lineage>
</organism>
<proteinExistence type="predicted"/>
<name>A0A284RSR5_ARMOS</name>
<keyword evidence="2" id="KW-1185">Reference proteome</keyword>
<accession>A0A284RSR5</accession>
<gene>
    <name evidence="1" type="ORF">ARMOST_15213</name>
</gene>
<dbReference type="Proteomes" id="UP000219338">
    <property type="component" value="Unassembled WGS sequence"/>
</dbReference>
<dbReference type="EMBL" id="FUEG01000015">
    <property type="protein sequence ID" value="SJL11803.1"/>
    <property type="molecule type" value="Genomic_DNA"/>
</dbReference>
<evidence type="ECO:0000313" key="2">
    <source>
        <dbReference type="Proteomes" id="UP000219338"/>
    </source>
</evidence>
<reference evidence="2" key="1">
    <citation type="journal article" date="2017" name="Nat. Ecol. Evol.">
        <title>Genome expansion and lineage-specific genetic innovations in the forest pathogenic fungi Armillaria.</title>
        <authorList>
            <person name="Sipos G."/>
            <person name="Prasanna A.N."/>
            <person name="Walter M.C."/>
            <person name="O'Connor E."/>
            <person name="Balint B."/>
            <person name="Krizsan K."/>
            <person name="Kiss B."/>
            <person name="Hess J."/>
            <person name="Varga T."/>
            <person name="Slot J."/>
            <person name="Riley R."/>
            <person name="Boka B."/>
            <person name="Rigling D."/>
            <person name="Barry K."/>
            <person name="Lee J."/>
            <person name="Mihaltcheva S."/>
            <person name="LaButti K."/>
            <person name="Lipzen A."/>
            <person name="Waldron R."/>
            <person name="Moloney N.M."/>
            <person name="Sperisen C."/>
            <person name="Kredics L."/>
            <person name="Vagvoelgyi C."/>
            <person name="Patrignani A."/>
            <person name="Fitzpatrick D."/>
            <person name="Nagy I."/>
            <person name="Doyle S."/>
            <person name="Anderson J.B."/>
            <person name="Grigoriev I.V."/>
            <person name="Gueldener U."/>
            <person name="Muensterkoetter M."/>
            <person name="Nagy L.G."/>
        </authorList>
    </citation>
    <scope>NUCLEOTIDE SEQUENCE [LARGE SCALE GENOMIC DNA]</scope>
    <source>
        <strain evidence="2">C18/9</strain>
    </source>
</reference>
<protein>
    <submittedName>
        <fullName evidence="1">Uncharacterized protein</fullName>
    </submittedName>
</protein>
<dbReference type="AlphaFoldDB" id="A0A284RSR5"/>
<evidence type="ECO:0000313" key="1">
    <source>
        <dbReference type="EMBL" id="SJL11803.1"/>
    </source>
</evidence>